<evidence type="ECO:0000313" key="1">
    <source>
        <dbReference type="EMBL" id="RDI74883.1"/>
    </source>
</evidence>
<sequence>MEADAGVVDTAASVGVRHGLRGVDAIHVASAMQLAAFDPTLVSWDECQRQAARAEGLPVYPETTTAALR</sequence>
<dbReference type="Proteomes" id="UP000254134">
    <property type="component" value="Unassembled WGS sequence"/>
</dbReference>
<accession>A0A7M2YXM7</accession>
<dbReference type="EMBL" id="QQZY01000003">
    <property type="protein sequence ID" value="RDI74883.1"/>
    <property type="molecule type" value="Genomic_DNA"/>
</dbReference>
<dbReference type="Gene3D" id="3.40.50.1010">
    <property type="entry name" value="5'-nuclease"/>
    <property type="match status" value="1"/>
</dbReference>
<gene>
    <name evidence="1" type="ORF">Gocc_1772</name>
</gene>
<organism evidence="1 2">
    <name type="scientific">Gaiella occulta</name>
    <dbReference type="NCBI Taxonomy" id="1002870"/>
    <lineage>
        <taxon>Bacteria</taxon>
        <taxon>Bacillati</taxon>
        <taxon>Actinomycetota</taxon>
        <taxon>Thermoleophilia</taxon>
        <taxon>Gaiellales</taxon>
        <taxon>Gaiellaceae</taxon>
        <taxon>Gaiella</taxon>
    </lineage>
</organism>
<keyword evidence="2" id="KW-1185">Reference proteome</keyword>
<dbReference type="InterPro" id="IPR029060">
    <property type="entry name" value="PIN-like_dom_sf"/>
</dbReference>
<reference evidence="1 2" key="1">
    <citation type="submission" date="2018-07" db="EMBL/GenBank/DDBJ databases">
        <title>High-quality-draft genome sequence of Gaiella occulta.</title>
        <authorList>
            <person name="Severino R."/>
            <person name="Froufe H.J.C."/>
            <person name="Rainey F.A."/>
            <person name="Barroso C."/>
            <person name="Albuquerque L."/>
            <person name="Lobo-Da-Cunha A."/>
            <person name="Da Costa M.S."/>
            <person name="Egas C."/>
        </authorList>
    </citation>
    <scope>NUCLEOTIDE SEQUENCE [LARGE SCALE GENOMIC DNA]</scope>
    <source>
        <strain evidence="1 2">F2-233</strain>
    </source>
</reference>
<proteinExistence type="predicted"/>
<evidence type="ECO:0008006" key="3">
    <source>
        <dbReference type="Google" id="ProtNLM"/>
    </source>
</evidence>
<comment type="caution">
    <text evidence="1">The sequence shown here is derived from an EMBL/GenBank/DDBJ whole genome shotgun (WGS) entry which is preliminary data.</text>
</comment>
<dbReference type="SUPFAM" id="SSF88723">
    <property type="entry name" value="PIN domain-like"/>
    <property type="match status" value="1"/>
</dbReference>
<evidence type="ECO:0000313" key="2">
    <source>
        <dbReference type="Proteomes" id="UP000254134"/>
    </source>
</evidence>
<protein>
    <recommendedName>
        <fullName evidence="3">PIN domain-containing protein</fullName>
    </recommendedName>
</protein>
<dbReference type="AlphaFoldDB" id="A0A7M2YXM7"/>
<name>A0A7M2YXM7_9ACTN</name>
<reference evidence="2" key="2">
    <citation type="journal article" date="2019" name="MicrobiologyOpen">
        <title>High-quality draft genome sequence of Gaiella occulta isolated from a 150 meter deep mineral water borehole and comparison with the genome sequences of other deep-branching lineages of the phylum Actinobacteria.</title>
        <authorList>
            <person name="Severino R."/>
            <person name="Froufe H.J.C."/>
            <person name="Barroso C."/>
            <person name="Albuquerque L."/>
            <person name="Lobo-da-Cunha A."/>
            <person name="da Costa M.S."/>
            <person name="Egas C."/>
        </authorList>
    </citation>
    <scope>NUCLEOTIDE SEQUENCE [LARGE SCALE GENOMIC DNA]</scope>
    <source>
        <strain evidence="2">F2-233</strain>
    </source>
</reference>